<feature type="transmembrane region" description="Helical" evidence="1">
    <location>
        <begin position="927"/>
        <end position="947"/>
    </location>
</feature>
<gene>
    <name evidence="2" type="ORF">DFR79_10343</name>
</gene>
<feature type="transmembrane region" description="Helical" evidence="1">
    <location>
        <begin position="389"/>
        <end position="408"/>
    </location>
</feature>
<feature type="transmembrane region" description="Helical" evidence="1">
    <location>
        <begin position="326"/>
        <end position="350"/>
    </location>
</feature>
<evidence type="ECO:0000313" key="2">
    <source>
        <dbReference type="EMBL" id="TDO94365.1"/>
    </source>
</evidence>
<proteinExistence type="predicted"/>
<dbReference type="Pfam" id="PF00873">
    <property type="entry name" value="ACR_tran"/>
    <property type="match status" value="1"/>
</dbReference>
<dbReference type="Proteomes" id="UP000295064">
    <property type="component" value="Unassembled WGS sequence"/>
</dbReference>
<feature type="transmembrane region" description="Helical" evidence="1">
    <location>
        <begin position="429"/>
        <end position="454"/>
    </location>
</feature>
<keyword evidence="1" id="KW-0812">Transmembrane</keyword>
<dbReference type="Gene3D" id="3.30.70.1320">
    <property type="entry name" value="Multidrug efflux transporter AcrB pore domain like"/>
    <property type="match status" value="1"/>
</dbReference>
<dbReference type="SUPFAM" id="SSF82866">
    <property type="entry name" value="Multidrug efflux transporter AcrB transmembrane domain"/>
    <property type="match status" value="2"/>
</dbReference>
<evidence type="ECO:0000256" key="1">
    <source>
        <dbReference type="SAM" id="Phobius"/>
    </source>
</evidence>
<dbReference type="EMBL" id="SNWX01000003">
    <property type="protein sequence ID" value="TDO94365.1"/>
    <property type="molecule type" value="Genomic_DNA"/>
</dbReference>
<feature type="transmembrane region" description="Helical" evidence="1">
    <location>
        <begin position="892"/>
        <end position="915"/>
    </location>
</feature>
<keyword evidence="1" id="KW-1133">Transmembrane helix</keyword>
<evidence type="ECO:0000313" key="3">
    <source>
        <dbReference type="Proteomes" id="UP000295064"/>
    </source>
</evidence>
<feature type="transmembrane region" description="Helical" evidence="1">
    <location>
        <begin position="12"/>
        <end position="32"/>
    </location>
</feature>
<feature type="transmembrane region" description="Helical" evidence="1">
    <location>
        <begin position="533"/>
        <end position="553"/>
    </location>
</feature>
<protein>
    <submittedName>
        <fullName evidence="2">CzcA family heavy metal efflux pump</fullName>
    </submittedName>
</protein>
<dbReference type="Gene3D" id="3.30.2090.10">
    <property type="entry name" value="Multidrug efflux transporter AcrB TolC docking domain, DN and DC subdomains"/>
    <property type="match status" value="2"/>
</dbReference>
<feature type="transmembrane region" description="Helical" evidence="1">
    <location>
        <begin position="866"/>
        <end position="885"/>
    </location>
</feature>
<dbReference type="InterPro" id="IPR001036">
    <property type="entry name" value="Acrflvin-R"/>
</dbReference>
<dbReference type="PANTHER" id="PTHR32063">
    <property type="match status" value="1"/>
</dbReference>
<dbReference type="SUPFAM" id="SSF82693">
    <property type="entry name" value="Multidrug efflux transporter AcrB pore domain, PN1, PN2, PC1 and PC2 subdomains"/>
    <property type="match status" value="3"/>
</dbReference>
<feature type="transmembrane region" description="Helical" evidence="1">
    <location>
        <begin position="357"/>
        <end position="377"/>
    </location>
</feature>
<keyword evidence="1" id="KW-0472">Membrane</keyword>
<dbReference type="AlphaFoldDB" id="A0A4R6M1D3"/>
<dbReference type="InterPro" id="IPR027463">
    <property type="entry name" value="AcrB_DN_DC_subdom"/>
</dbReference>
<comment type="caution">
    <text evidence="2">The sequence shown here is derived from an EMBL/GenBank/DDBJ whole genome shotgun (WGS) entry which is preliminary data.</text>
</comment>
<dbReference type="Gene3D" id="1.20.1640.10">
    <property type="entry name" value="Multidrug efflux transporter AcrB transmembrane domain"/>
    <property type="match status" value="2"/>
</dbReference>
<dbReference type="OrthoDB" id="9757876at2"/>
<dbReference type="PRINTS" id="PR00702">
    <property type="entry name" value="ACRIFLAVINRP"/>
</dbReference>
<feature type="transmembrane region" description="Helical" evidence="1">
    <location>
        <begin position="466"/>
        <end position="488"/>
    </location>
</feature>
<dbReference type="SUPFAM" id="SSF82714">
    <property type="entry name" value="Multidrug efflux transporter AcrB TolC docking domain, DN and DC subdomains"/>
    <property type="match status" value="2"/>
</dbReference>
<organism evidence="2 3">
    <name type="scientific">Halanaerobium saccharolyticum</name>
    <dbReference type="NCBI Taxonomy" id="43595"/>
    <lineage>
        <taxon>Bacteria</taxon>
        <taxon>Bacillati</taxon>
        <taxon>Bacillota</taxon>
        <taxon>Clostridia</taxon>
        <taxon>Halanaerobiales</taxon>
        <taxon>Halanaerobiaceae</taxon>
        <taxon>Halanaerobium</taxon>
    </lineage>
</organism>
<feature type="transmembrane region" description="Helical" evidence="1">
    <location>
        <begin position="1007"/>
        <end position="1025"/>
    </location>
</feature>
<dbReference type="GO" id="GO:0005886">
    <property type="term" value="C:plasma membrane"/>
    <property type="evidence" value="ECO:0007669"/>
    <property type="project" value="TreeGrafter"/>
</dbReference>
<feature type="transmembrane region" description="Helical" evidence="1">
    <location>
        <begin position="968"/>
        <end position="987"/>
    </location>
</feature>
<dbReference type="RefSeq" id="WP_133514007.1">
    <property type="nucleotide sequence ID" value="NZ_SNWX01000003.1"/>
</dbReference>
<name>A0A4R6M1D3_9FIRM</name>
<accession>A0A4R6M1D3</accession>
<dbReference type="Gene3D" id="3.30.70.1430">
    <property type="entry name" value="Multidrug efflux transporter AcrB pore domain"/>
    <property type="match status" value="2"/>
</dbReference>
<dbReference type="Gene3D" id="3.30.70.1440">
    <property type="entry name" value="Multidrug efflux transporter AcrB pore domain"/>
    <property type="match status" value="1"/>
</dbReference>
<dbReference type="GO" id="GO:0042910">
    <property type="term" value="F:xenobiotic transmembrane transporter activity"/>
    <property type="evidence" value="ECO:0007669"/>
    <property type="project" value="TreeGrafter"/>
</dbReference>
<reference evidence="2 3" key="1">
    <citation type="submission" date="2019-03" db="EMBL/GenBank/DDBJ databases">
        <title>Subsurface microbial communities from deep shales in Ohio and West Virginia, USA.</title>
        <authorList>
            <person name="Wrighton K."/>
        </authorList>
    </citation>
    <scope>NUCLEOTIDE SEQUENCE [LARGE SCALE GENOMIC DNA]</scope>
    <source>
        <strain evidence="2 3">MA284_T2</strain>
    </source>
</reference>
<sequence>MSLVDFAVKKKYTTTAAVLAVILLGAAALLTLNIQLNPDTEPVVVSIQTQYKGVSASDIAEKINEPLEEELGSIEGVESISSDAMEGVSLVSVEFGYDKNINTAAVDVQNVVSRIRNELPSDIEEPKVQKFSKSDRPILTLAISGPRSDTQLRTLADNQLKNRLQLVNGVANVDVYGGKKREIQINVDREAMAAYDISISQITRRLDQENINFPGGRLTTKDQEYLLRIVGEYENLEEIRNLIITSTPEGKIYLEDLAEVNDSFAEVRSKFRVEGEETVALNILKQQDANTVQVVDNVKKAVNEMKAEYPELNFQITEDQSEFVKLAIYNMANTLFIGIILTIIVIFLFLENWRSTLAVSISIPVTFVLTLALLKAFNLSLNTVTMTGLILSIGMLVDNSIVVIENVTRHFEDLGKSAFKAAVEGTNEMILAVIAGTTTSMIVLVPVMFIGGFVQQMFRPLSMTLLFAWTGSVISSFTIVPLVLSMVLKAEEKKKSFKVLAFFKNIVALFTKLLESSRKYYLKLLEKSLNNRAIVITTAVVLLLVTLSLIPLIGAEMTPVMDSGQSYISIETEAGSSLAKTEEVAKKVEKIVESVPELLIYSTQLGFEPGASTQATTGANGVQQAFMSLTYKNRNNRERSIWEIQEELRNKIAKVPGIRAYVVEEAGATSVSTTQAPLVIRLSGKDPEILYNFAQGLAEKIKKVPGAVNINLRWALNSPEYHININEKRAAELNLSTREISQQISAAVSGIDASQDFSLPEQDDLNILVKYKDKQMVYKNDLKNLIIISPGGKNLPLREIATIKTEKGPNLISREDMQYTLDILGFSKDRALSKINQDIKAVIADYQLPAGYNAEVTGQQDDMNEALSRLGVALVFAVAFIYLLLVSQFKSLLHPITIMISIPLELVGVVAALLLTNTYLSMPAMMGLILLSGIAVNDAIHLIDFVIEAEKEGKSTKEAILEGARLRFRPILMTTFSTLAGMTPLALELAVGTEQYSPLAKVVMGGLFSSTMLLLIFVPVVYSLFEDLKEKIYNN</sequence>
<dbReference type="PANTHER" id="PTHR32063:SF0">
    <property type="entry name" value="SWARMING MOTILITY PROTEIN SWRC"/>
    <property type="match status" value="1"/>
</dbReference>